<dbReference type="GO" id="GO:0005795">
    <property type="term" value="C:Golgi stack"/>
    <property type="evidence" value="ECO:0007669"/>
    <property type="project" value="InterPro"/>
</dbReference>
<comment type="catalytic activity">
    <reaction evidence="22">
        <text>an N(4)-{beta-D-GlcNAc-(1-&gt;2)-alpha-D-Man-(1-&gt;3)-[alpha-D-Man-(1-&gt;6)]-beta-D-Man-(1-&gt;4)-beta-D-GlcNAc-(1-&gt;4)-beta-D-GlcNAc}-L-asparaginyl-[protein] + UDP-N-acetyl-alpha-D-glucosamine = N(4)-{beta-D-GlcNAc-(1-&gt;2)-alpha-D-Man-(1-&gt;3)-[beta-D-GlcNAc-(1-&gt;2)-alpha-D-Man-(1-&gt;6)]-beta-D-Man-(1-&gt;4)-beta-D-GlcNAc-(1-&gt;4)-beta-D-GlcNAc}-L-asparaginyl-[protein] + UDP + H(+)</text>
        <dbReference type="Rhea" id="RHEA:12941"/>
        <dbReference type="Rhea" id="RHEA-COMP:13526"/>
        <dbReference type="Rhea" id="RHEA-COMP:14369"/>
        <dbReference type="ChEBI" id="CHEBI:15378"/>
        <dbReference type="ChEBI" id="CHEBI:57705"/>
        <dbReference type="ChEBI" id="CHEBI:58223"/>
        <dbReference type="ChEBI" id="CHEBI:60615"/>
        <dbReference type="ChEBI" id="CHEBI:60651"/>
        <dbReference type="EC" id="2.4.1.143"/>
    </reaction>
</comment>
<dbReference type="GO" id="GO:0006487">
    <property type="term" value="P:protein N-linked glycosylation"/>
    <property type="evidence" value="ECO:0007669"/>
    <property type="project" value="TreeGrafter"/>
</dbReference>
<dbReference type="Proteomes" id="UP000828236">
    <property type="component" value="Unassembled WGS sequence"/>
</dbReference>
<evidence type="ECO:0000256" key="12">
    <source>
        <dbReference type="ARBA" id="ARBA00022989"/>
    </source>
</evidence>
<keyword evidence="17 24" id="KW-0464">Manganese</keyword>
<evidence type="ECO:0000256" key="19">
    <source>
        <dbReference type="ARBA" id="ARBA00031203"/>
    </source>
</evidence>
<keyword evidence="7" id="KW-0328">Glycosyltransferase</keyword>
<evidence type="ECO:0000256" key="9">
    <source>
        <dbReference type="ARBA" id="ARBA00022692"/>
    </source>
</evidence>
<reference evidence="27" key="2">
    <citation type="journal article" date="2021" name="World Allergy Organ. J.">
        <title>Chromosome-level assembly of Dermatophagoides farinae genome and transcriptome reveals two novel allergens Der f 37 and Der f 39.</title>
        <authorList>
            <person name="Chen J."/>
            <person name="Cai Z."/>
            <person name="Fan D."/>
            <person name="Hu J."/>
            <person name="Hou Y."/>
            <person name="He Y."/>
            <person name="Zhang Z."/>
            <person name="Zhao Z."/>
            <person name="Gao P."/>
            <person name="Hu W."/>
            <person name="Sun J."/>
            <person name="Li J."/>
            <person name="Ji K."/>
        </authorList>
    </citation>
    <scope>NUCLEOTIDE SEQUENCE</scope>
    <source>
        <strain evidence="27">JKM2019</strain>
    </source>
</reference>
<evidence type="ECO:0000256" key="2">
    <source>
        <dbReference type="ARBA" id="ARBA00004323"/>
    </source>
</evidence>
<evidence type="ECO:0000256" key="16">
    <source>
        <dbReference type="ARBA" id="ARBA00023180"/>
    </source>
</evidence>
<dbReference type="GO" id="GO:0046872">
    <property type="term" value="F:metal ion binding"/>
    <property type="evidence" value="ECO:0007669"/>
    <property type="project" value="UniProtKB-KW"/>
</dbReference>
<feature type="disulfide bond" evidence="25">
    <location>
        <begin position="311"/>
        <end position="413"/>
    </location>
</feature>
<evidence type="ECO:0000256" key="26">
    <source>
        <dbReference type="SAM" id="Phobius"/>
    </source>
</evidence>
<evidence type="ECO:0000256" key="22">
    <source>
        <dbReference type="ARBA" id="ARBA00093257"/>
    </source>
</evidence>
<comment type="similarity">
    <text evidence="4">Belongs to the glycosyltransferase 16 (GT16) protein family.</text>
</comment>
<evidence type="ECO:0000256" key="8">
    <source>
        <dbReference type="ARBA" id="ARBA00022679"/>
    </source>
</evidence>
<feature type="binding site" evidence="24">
    <location>
        <position position="225"/>
    </location>
    <ligand>
        <name>Mn(2+)</name>
        <dbReference type="ChEBI" id="CHEBI:29035"/>
    </ligand>
</feature>
<feature type="disulfide bond" evidence="25">
    <location>
        <begin position="350"/>
        <end position="360"/>
    </location>
</feature>
<dbReference type="PANTHER" id="PTHR12871">
    <property type="entry name" value="BETA-1,2-N-ACETYLGLUCOSAMINYLTRANSFERASE II"/>
    <property type="match status" value="1"/>
</dbReference>
<evidence type="ECO:0000256" key="1">
    <source>
        <dbReference type="ARBA" id="ARBA00001936"/>
    </source>
</evidence>
<evidence type="ECO:0000256" key="4">
    <source>
        <dbReference type="ARBA" id="ARBA00011011"/>
    </source>
</evidence>
<feature type="binding site" evidence="23">
    <location>
        <begin position="87"/>
        <end position="91"/>
    </location>
    <ligand>
        <name>substrate</name>
    </ligand>
</feature>
<keyword evidence="8" id="KW-0808">Transferase</keyword>
<evidence type="ECO:0000256" key="21">
    <source>
        <dbReference type="ARBA" id="ARBA00032915"/>
    </source>
</evidence>
<dbReference type="AlphaFoldDB" id="A0A9D4NQ51"/>
<name>A0A9D4NQ51_DERFA</name>
<feature type="binding site" evidence="23">
    <location>
        <position position="118"/>
    </location>
    <ligand>
        <name>substrate</name>
    </ligand>
</feature>
<dbReference type="GO" id="GO:0000139">
    <property type="term" value="C:Golgi membrane"/>
    <property type="evidence" value="ECO:0007669"/>
    <property type="project" value="UniProtKB-SubCell"/>
</dbReference>
<evidence type="ECO:0000256" key="5">
    <source>
        <dbReference type="ARBA" id="ARBA00012613"/>
    </source>
</evidence>
<evidence type="ECO:0000256" key="23">
    <source>
        <dbReference type="PIRSR" id="PIRSR607754-1"/>
    </source>
</evidence>
<feature type="binding site" evidence="23">
    <location>
        <begin position="193"/>
        <end position="197"/>
    </location>
    <ligand>
        <name>substrate</name>
    </ligand>
</feature>
<keyword evidence="10 24" id="KW-0479">Metal-binding</keyword>
<evidence type="ECO:0000256" key="17">
    <source>
        <dbReference type="ARBA" id="ARBA00023211"/>
    </source>
</evidence>
<dbReference type="EMBL" id="SDOV01000010">
    <property type="protein sequence ID" value="KAH7636244.1"/>
    <property type="molecule type" value="Genomic_DNA"/>
</dbReference>
<dbReference type="GO" id="GO:0009312">
    <property type="term" value="P:oligosaccharide biosynthetic process"/>
    <property type="evidence" value="ECO:0007669"/>
    <property type="project" value="InterPro"/>
</dbReference>
<evidence type="ECO:0000256" key="6">
    <source>
        <dbReference type="ARBA" id="ARBA00014817"/>
    </source>
</evidence>
<protein>
    <recommendedName>
        <fullName evidence="6">Alpha-1,6-mannosyl-glycoprotein 2-beta-N-acetylglucosaminyltransferase</fullName>
        <ecNumber evidence="5">2.4.1.143</ecNumber>
    </recommendedName>
    <alternativeName>
        <fullName evidence="21">Beta-1,2-N-acetylglucosaminyltransferase II</fullName>
    </alternativeName>
    <alternativeName>
        <fullName evidence="20">GlcNAc-T II</fullName>
    </alternativeName>
    <alternativeName>
        <fullName evidence="19">Mannoside acetylglucosaminyltransferase 2</fullName>
    </alternativeName>
    <alternativeName>
        <fullName evidence="18">N-glycosyl-oligosaccharide-glycoprotein N-acetylglucosaminyltransferase II</fullName>
    </alternativeName>
</protein>
<keyword evidence="11" id="KW-0735">Signal-anchor</keyword>
<gene>
    <name evidence="27" type="ORF">HUG17_10214</name>
</gene>
<keyword evidence="14 26" id="KW-0472">Membrane</keyword>
<feature type="binding site" evidence="24">
    <location>
        <position position="346"/>
    </location>
    <ligand>
        <name>Mn(2+)</name>
        <dbReference type="ChEBI" id="CHEBI:29035"/>
    </ligand>
</feature>
<evidence type="ECO:0000256" key="20">
    <source>
        <dbReference type="ARBA" id="ARBA00032552"/>
    </source>
</evidence>
<comment type="caution">
    <text evidence="27">The sequence shown here is derived from an EMBL/GenBank/DDBJ whole genome shotgun (WGS) entry which is preliminary data.</text>
</comment>
<reference evidence="27" key="1">
    <citation type="submission" date="2020-06" db="EMBL/GenBank/DDBJ databases">
        <authorList>
            <person name="Ji K."/>
            <person name="Li J."/>
        </authorList>
    </citation>
    <scope>NUCLEOTIDE SEQUENCE</scope>
    <source>
        <strain evidence="27">JKM2019</strain>
        <tissue evidence="27">Whole body</tissue>
    </source>
</reference>
<organism evidence="27">
    <name type="scientific">Dermatophagoides farinae</name>
    <name type="common">American house dust mite</name>
    <dbReference type="NCBI Taxonomy" id="6954"/>
    <lineage>
        <taxon>Eukaryota</taxon>
        <taxon>Metazoa</taxon>
        <taxon>Ecdysozoa</taxon>
        <taxon>Arthropoda</taxon>
        <taxon>Chelicerata</taxon>
        <taxon>Arachnida</taxon>
        <taxon>Acari</taxon>
        <taxon>Acariformes</taxon>
        <taxon>Sarcoptiformes</taxon>
        <taxon>Astigmata</taxon>
        <taxon>Psoroptidia</taxon>
        <taxon>Analgoidea</taxon>
        <taxon>Pyroglyphidae</taxon>
        <taxon>Dermatophagoidinae</taxon>
        <taxon>Dermatophagoides</taxon>
    </lineage>
</organism>
<keyword evidence="16" id="KW-0325">Glycoprotein</keyword>
<comment type="cofactor">
    <cofactor evidence="1 24">
        <name>Mn(2+)</name>
        <dbReference type="ChEBI" id="CHEBI:29035"/>
    </cofactor>
</comment>
<keyword evidence="9 26" id="KW-0812">Transmembrane</keyword>
<evidence type="ECO:0000256" key="15">
    <source>
        <dbReference type="ARBA" id="ARBA00023157"/>
    </source>
</evidence>
<evidence type="ECO:0000256" key="14">
    <source>
        <dbReference type="ARBA" id="ARBA00023136"/>
    </source>
</evidence>
<dbReference type="Pfam" id="PF05060">
    <property type="entry name" value="MGAT2"/>
    <property type="match status" value="1"/>
</dbReference>
<evidence type="ECO:0000256" key="11">
    <source>
        <dbReference type="ARBA" id="ARBA00022968"/>
    </source>
</evidence>
<dbReference type="Gene3D" id="3.90.550.10">
    <property type="entry name" value="Spore Coat Polysaccharide Biosynthesis Protein SpsA, Chain A"/>
    <property type="match status" value="1"/>
</dbReference>
<comment type="pathway">
    <text evidence="3">Protein modification; protein glycosylation.</text>
</comment>
<comment type="subcellular location">
    <subcellularLocation>
        <location evidence="2">Golgi apparatus membrane</location>
        <topology evidence="2">Single-pass type II membrane protein</topology>
    </subcellularLocation>
</comment>
<dbReference type="InterPro" id="IPR029044">
    <property type="entry name" value="Nucleotide-diphossugar_trans"/>
</dbReference>
<feature type="transmembrane region" description="Helical" evidence="26">
    <location>
        <begin position="7"/>
        <end position="24"/>
    </location>
</feature>
<evidence type="ECO:0000256" key="18">
    <source>
        <dbReference type="ARBA" id="ARBA00029663"/>
    </source>
</evidence>
<keyword evidence="15 25" id="KW-1015">Disulfide bond</keyword>
<feature type="disulfide bond" evidence="25">
    <location>
        <begin position="306"/>
        <end position="329"/>
    </location>
</feature>
<sequence>MIRRKLFLRFIGLMVCVILVWIYLPSHVPMNYENLKHSERKSNSSAEKLFNFDLLINVIQSNDKQYNVTNEHRFSPLTDDNLVIVVQVHQRLKYLQNLIDSLSKVKSIEETLIIFSHDVIDEQINNSIRRIGFAKIKQIFFPFSTQIWYNTFPGQSVDDCPRDIGKKKALEINCVNAGQPDSYGHYREAKITQTKHHWWWKLWYVMEHLPQTRNHHGDFLFIEEDHYVSPDLIHHWKLMKLSQKDLKESDTVVDILTMGNYEFNVQKPINNVQAEMKKLNLTNWFSSKHNMAFTIDRALWSRIKSCQFAFCTFDDYNWDWSLQFIINECLKQKLCTLVTVVPRVFHTGTCGGLHHKQKHCDENYEANKLKNFFAQNHEYQFIDVVRIEKHSSPYRKRIKNNGGWSDRRDHQLCQQYQFPFRKIFQQNPDFYRLLENDFSRFDIEQFK</sequence>
<dbReference type="InterPro" id="IPR007754">
    <property type="entry name" value="GlcNAc_II"/>
</dbReference>
<proteinExistence type="inferred from homology"/>
<feature type="disulfide bond" evidence="25">
    <location>
        <begin position="160"/>
        <end position="174"/>
    </location>
</feature>
<evidence type="ECO:0000256" key="7">
    <source>
        <dbReference type="ARBA" id="ARBA00022676"/>
    </source>
</evidence>
<dbReference type="PANTHER" id="PTHR12871:SF0">
    <property type="entry name" value="ALPHA-1,6-MANNOSYL-GLYCOPROTEIN 2-BETA-N-ACETYLGLUCOSAMINYLTRANSFERASE"/>
    <property type="match status" value="1"/>
</dbReference>
<evidence type="ECO:0000256" key="25">
    <source>
        <dbReference type="PIRSR" id="PIRSR607754-3"/>
    </source>
</evidence>
<evidence type="ECO:0000256" key="13">
    <source>
        <dbReference type="ARBA" id="ARBA00023034"/>
    </source>
</evidence>
<dbReference type="GO" id="GO:0008455">
    <property type="term" value="F:alpha-1,6-mannosylglycoprotein 2-beta-N-acetylglucosaminyltransferase activity"/>
    <property type="evidence" value="ECO:0007669"/>
    <property type="project" value="UniProtKB-EC"/>
</dbReference>
<evidence type="ECO:0000256" key="24">
    <source>
        <dbReference type="PIRSR" id="PIRSR607754-2"/>
    </source>
</evidence>
<keyword evidence="12 26" id="KW-1133">Transmembrane helix</keyword>
<evidence type="ECO:0000256" key="3">
    <source>
        <dbReference type="ARBA" id="ARBA00004922"/>
    </source>
</evidence>
<dbReference type="EC" id="2.4.1.143" evidence="5"/>
<evidence type="ECO:0000256" key="10">
    <source>
        <dbReference type="ARBA" id="ARBA00022723"/>
    </source>
</evidence>
<accession>A0A9D4NQ51</accession>
<evidence type="ECO:0000313" key="27">
    <source>
        <dbReference type="EMBL" id="KAH7636244.1"/>
    </source>
</evidence>
<keyword evidence="13" id="KW-0333">Golgi apparatus</keyword>